<protein>
    <recommendedName>
        <fullName evidence="7">Spermidine/putrescine import ATP-binding protein PotA</fullName>
        <ecNumber evidence="7">7.6.2.11</ecNumber>
    </recommendedName>
</protein>
<dbReference type="PANTHER" id="PTHR42781:SF4">
    <property type="entry name" value="SPERMIDINE_PUTRESCINE IMPORT ATP-BINDING PROTEIN POTA"/>
    <property type="match status" value="1"/>
</dbReference>
<dbReference type="PROSITE" id="PS50893">
    <property type="entry name" value="ABC_TRANSPORTER_2"/>
    <property type="match status" value="1"/>
</dbReference>
<gene>
    <name evidence="7" type="primary">potA</name>
    <name evidence="9" type="ORF">J2W91_000168</name>
</gene>
<accession>A0AAP5GXU8</accession>
<keyword evidence="4 7" id="KW-0067">ATP-binding</keyword>
<dbReference type="GO" id="GO:0005524">
    <property type="term" value="F:ATP binding"/>
    <property type="evidence" value="ECO:0007669"/>
    <property type="project" value="UniProtKB-KW"/>
</dbReference>
<keyword evidence="5 7" id="KW-1278">Translocase</keyword>
<sequence length="376" mass="41455">MNSGRDTVSIETKGVRKTYGERAAVDQVTLQVQKGEFVSLLGPSGCGKTTLLRMLGGLEQPDEGVILLGGRDVTGVPAYGRNSNMIFQQLALFPHMDVFHNIAYGLKVKKTPKAEIKRQVYEMLELVQLGDYSNRAISQLSGGQAQRVAIARALVNRPEVLLLDEPLSALDMQLRLDMQHELKRIQREFGGTFIFVTHDQSEAMNMSDRIGVMRSGKLLQYGTPDEIYENPADHFVAKFIGDTNLINVTVLGSDREVVRVDCFGHTLIVKENRGGSAQPTGTPSVLSLRYEYIRLGAEAEGSVNSFEGTVIESVYGGASIRYTLEITSELRIQATVLHQRGASRYAPGDIVRIGFDPDDALLLSEPEPESNQENRP</sequence>
<dbReference type="Gene3D" id="3.40.50.300">
    <property type="entry name" value="P-loop containing nucleotide triphosphate hydrolases"/>
    <property type="match status" value="1"/>
</dbReference>
<comment type="similarity">
    <text evidence="7">Belongs to the ABC transporter superfamily. Spermidine/putrescine importer (TC 3.A.1.11.1) family.</text>
</comment>
<evidence type="ECO:0000256" key="3">
    <source>
        <dbReference type="ARBA" id="ARBA00022741"/>
    </source>
</evidence>
<keyword evidence="6 7" id="KW-0472">Membrane</keyword>
<dbReference type="SMART" id="SM00382">
    <property type="entry name" value="AAA"/>
    <property type="match status" value="1"/>
</dbReference>
<dbReference type="GO" id="GO:0043190">
    <property type="term" value="C:ATP-binding cassette (ABC) transporter complex"/>
    <property type="evidence" value="ECO:0007669"/>
    <property type="project" value="InterPro"/>
</dbReference>
<keyword evidence="2 7" id="KW-1003">Cell membrane</keyword>
<dbReference type="Pfam" id="PF00005">
    <property type="entry name" value="ABC_tran"/>
    <property type="match status" value="1"/>
</dbReference>
<evidence type="ECO:0000256" key="2">
    <source>
        <dbReference type="ARBA" id="ARBA00022475"/>
    </source>
</evidence>
<dbReference type="FunFam" id="3.40.50.300:FF:000133">
    <property type="entry name" value="Spermidine/putrescine import ATP-binding protein PotA"/>
    <property type="match status" value="1"/>
</dbReference>
<evidence type="ECO:0000313" key="9">
    <source>
        <dbReference type="EMBL" id="MDR6721720.1"/>
    </source>
</evidence>
<dbReference type="NCBIfam" id="TIGR01187">
    <property type="entry name" value="potA"/>
    <property type="match status" value="1"/>
</dbReference>
<dbReference type="InterPro" id="IPR003593">
    <property type="entry name" value="AAA+_ATPase"/>
</dbReference>
<evidence type="ECO:0000256" key="1">
    <source>
        <dbReference type="ARBA" id="ARBA00022448"/>
    </source>
</evidence>
<dbReference type="InterPro" id="IPR008995">
    <property type="entry name" value="Mo/tungstate-bd_C_term_dom"/>
</dbReference>
<dbReference type="RefSeq" id="WP_310135810.1">
    <property type="nucleotide sequence ID" value="NZ_JAVDTR010000001.1"/>
</dbReference>
<evidence type="ECO:0000256" key="7">
    <source>
        <dbReference type="RuleBase" id="RU364083"/>
    </source>
</evidence>
<dbReference type="InterPro" id="IPR005893">
    <property type="entry name" value="PotA-like"/>
</dbReference>
<dbReference type="InterPro" id="IPR050093">
    <property type="entry name" value="ABC_SmlMolc_Importer"/>
</dbReference>
<proteinExistence type="inferred from homology"/>
<dbReference type="InterPro" id="IPR003439">
    <property type="entry name" value="ABC_transporter-like_ATP-bd"/>
</dbReference>
<dbReference type="Proteomes" id="UP001254832">
    <property type="component" value="Unassembled WGS sequence"/>
</dbReference>
<evidence type="ECO:0000256" key="4">
    <source>
        <dbReference type="ARBA" id="ARBA00022840"/>
    </source>
</evidence>
<evidence type="ECO:0000256" key="6">
    <source>
        <dbReference type="ARBA" id="ARBA00023136"/>
    </source>
</evidence>
<comment type="function">
    <text evidence="7">Part of the ABC transporter complex PotABCD involved in spermidine/putrescine import. Responsible for energy coupling to the transport system.</text>
</comment>
<name>A0AAP5GXU8_PAEAM</name>
<dbReference type="InterPro" id="IPR027417">
    <property type="entry name" value="P-loop_NTPase"/>
</dbReference>
<dbReference type="EC" id="7.6.2.11" evidence="7"/>
<dbReference type="InterPro" id="IPR017871">
    <property type="entry name" value="ABC_transporter-like_CS"/>
</dbReference>
<dbReference type="InterPro" id="IPR013611">
    <property type="entry name" value="Transp-assoc_OB_typ2"/>
</dbReference>
<dbReference type="EMBL" id="JAVDTR010000001">
    <property type="protein sequence ID" value="MDR6721720.1"/>
    <property type="molecule type" value="Genomic_DNA"/>
</dbReference>
<dbReference type="PANTHER" id="PTHR42781">
    <property type="entry name" value="SPERMIDINE/PUTRESCINE IMPORT ATP-BINDING PROTEIN POTA"/>
    <property type="match status" value="1"/>
</dbReference>
<reference evidence="9" key="1">
    <citation type="submission" date="2023-07" db="EMBL/GenBank/DDBJ databases">
        <title>Sorghum-associated microbial communities from plants grown in Nebraska, USA.</title>
        <authorList>
            <person name="Schachtman D."/>
        </authorList>
    </citation>
    <scope>NUCLEOTIDE SEQUENCE</scope>
    <source>
        <strain evidence="9">BE80</strain>
    </source>
</reference>
<comment type="caution">
    <text evidence="9">The sequence shown here is derived from an EMBL/GenBank/DDBJ whole genome shotgun (WGS) entry which is preliminary data.</text>
</comment>
<evidence type="ECO:0000313" key="10">
    <source>
        <dbReference type="Proteomes" id="UP001254832"/>
    </source>
</evidence>
<keyword evidence="1 7" id="KW-0813">Transport</keyword>
<dbReference type="Pfam" id="PF08402">
    <property type="entry name" value="TOBE_2"/>
    <property type="match status" value="1"/>
</dbReference>
<evidence type="ECO:0000259" key="8">
    <source>
        <dbReference type="PROSITE" id="PS50893"/>
    </source>
</evidence>
<dbReference type="PROSITE" id="PS00211">
    <property type="entry name" value="ABC_TRANSPORTER_1"/>
    <property type="match status" value="1"/>
</dbReference>
<dbReference type="GO" id="GO:0015417">
    <property type="term" value="F:ABC-type polyamine transporter activity"/>
    <property type="evidence" value="ECO:0007669"/>
    <property type="project" value="UniProtKB-EC"/>
</dbReference>
<keyword evidence="3 7" id="KW-0547">Nucleotide-binding</keyword>
<feature type="domain" description="ABC transporter" evidence="8">
    <location>
        <begin position="10"/>
        <end position="240"/>
    </location>
</feature>
<comment type="subunit">
    <text evidence="7">The complex is composed of two ATP-binding proteins (PotA), two transmembrane proteins (PotB and PotC) and a solute-binding protein (PotD).</text>
</comment>
<evidence type="ECO:0000256" key="5">
    <source>
        <dbReference type="ARBA" id="ARBA00022967"/>
    </source>
</evidence>
<dbReference type="GO" id="GO:0016887">
    <property type="term" value="F:ATP hydrolysis activity"/>
    <property type="evidence" value="ECO:0007669"/>
    <property type="project" value="InterPro"/>
</dbReference>
<organism evidence="9 10">
    <name type="scientific">Paenibacillus amylolyticus</name>
    <dbReference type="NCBI Taxonomy" id="1451"/>
    <lineage>
        <taxon>Bacteria</taxon>
        <taxon>Bacillati</taxon>
        <taxon>Bacillota</taxon>
        <taxon>Bacilli</taxon>
        <taxon>Bacillales</taxon>
        <taxon>Paenibacillaceae</taxon>
        <taxon>Paenibacillus</taxon>
    </lineage>
</organism>
<dbReference type="SUPFAM" id="SSF52540">
    <property type="entry name" value="P-loop containing nucleoside triphosphate hydrolases"/>
    <property type="match status" value="1"/>
</dbReference>
<dbReference type="SUPFAM" id="SSF50331">
    <property type="entry name" value="MOP-like"/>
    <property type="match status" value="1"/>
</dbReference>
<comment type="catalytic activity">
    <reaction evidence="7">
        <text>ATP + H2O + polyamine-[polyamine-binding protein]Side 1 = ADP + phosphate + polyamineSide 2 + [polyamine-binding protein]Side 1.</text>
        <dbReference type="EC" id="7.6.2.11"/>
    </reaction>
</comment>
<dbReference type="Gene3D" id="2.40.50.100">
    <property type="match status" value="1"/>
</dbReference>
<dbReference type="AlphaFoldDB" id="A0AAP5GXU8"/>